<dbReference type="CDD" id="cd13653">
    <property type="entry name" value="PBP2_phosphate_like_1"/>
    <property type="match status" value="1"/>
</dbReference>
<evidence type="ECO:0000256" key="1">
    <source>
        <dbReference type="ARBA" id="ARBA00004236"/>
    </source>
</evidence>
<evidence type="ECO:0000313" key="10">
    <source>
        <dbReference type="EMBL" id="GHO53532.1"/>
    </source>
</evidence>
<dbReference type="NCBIfam" id="TIGR02136">
    <property type="entry name" value="ptsS_2"/>
    <property type="match status" value="1"/>
</dbReference>
<dbReference type="SUPFAM" id="SSF53850">
    <property type="entry name" value="Periplasmic binding protein-like II"/>
    <property type="match status" value="1"/>
</dbReference>
<accession>A0ABQ3UM85</accession>
<keyword evidence="4" id="KW-1003">Cell membrane</keyword>
<dbReference type="Pfam" id="PF12849">
    <property type="entry name" value="PBP_like_2"/>
    <property type="match status" value="1"/>
</dbReference>
<feature type="compositionally biased region" description="Polar residues" evidence="8">
    <location>
        <begin position="31"/>
        <end position="49"/>
    </location>
</feature>
<dbReference type="InterPro" id="IPR011862">
    <property type="entry name" value="Phos-bd"/>
</dbReference>
<evidence type="ECO:0000256" key="8">
    <source>
        <dbReference type="SAM" id="MobiDB-lite"/>
    </source>
</evidence>
<evidence type="ECO:0000256" key="2">
    <source>
        <dbReference type="ARBA" id="ARBA00008725"/>
    </source>
</evidence>
<proteinExistence type="inferred from homology"/>
<organism evidence="10 11">
    <name type="scientific">Ktedonobacter robiniae</name>
    <dbReference type="NCBI Taxonomy" id="2778365"/>
    <lineage>
        <taxon>Bacteria</taxon>
        <taxon>Bacillati</taxon>
        <taxon>Chloroflexota</taxon>
        <taxon>Ktedonobacteria</taxon>
        <taxon>Ktedonobacterales</taxon>
        <taxon>Ktedonobacteraceae</taxon>
        <taxon>Ktedonobacter</taxon>
    </lineage>
</organism>
<evidence type="ECO:0000256" key="7">
    <source>
        <dbReference type="RuleBase" id="RU367119"/>
    </source>
</evidence>
<evidence type="ECO:0000313" key="11">
    <source>
        <dbReference type="Proteomes" id="UP000654345"/>
    </source>
</evidence>
<evidence type="ECO:0000256" key="5">
    <source>
        <dbReference type="ARBA" id="ARBA00022729"/>
    </source>
</evidence>
<keyword evidence="5 7" id="KW-0732">Signal</keyword>
<dbReference type="PROSITE" id="PS51257">
    <property type="entry name" value="PROKAR_LIPOPROTEIN"/>
    <property type="match status" value="1"/>
</dbReference>
<comment type="caution">
    <text evidence="10">The sequence shown here is derived from an EMBL/GenBank/DDBJ whole genome shotgun (WGS) entry which is preliminary data.</text>
</comment>
<keyword evidence="7" id="KW-0592">Phosphate transport</keyword>
<comment type="subcellular location">
    <subcellularLocation>
        <location evidence="1">Cell membrane</location>
    </subcellularLocation>
</comment>
<comment type="function">
    <text evidence="7">Involved in the system for phosphate transport across the cytoplasmic membrane.</text>
</comment>
<feature type="region of interest" description="Disordered" evidence="8">
    <location>
        <begin position="89"/>
        <end position="115"/>
    </location>
</feature>
<dbReference type="PANTHER" id="PTHR30570:SF4">
    <property type="entry name" value="PHOSPHATE-BINDING PROTEIN PSTS 1"/>
    <property type="match status" value="1"/>
</dbReference>
<dbReference type="InterPro" id="IPR050811">
    <property type="entry name" value="Phosphate_ABC_transporter"/>
</dbReference>
<feature type="region of interest" description="Disordered" evidence="8">
    <location>
        <begin position="28"/>
        <end position="49"/>
    </location>
</feature>
<sequence length="313" mass="32638">MLKKWRVALVLLAIVALSMIIAACGGDTGDAGSSATKTTSTPQTSSDSAFSCVSGSIIASGSTALQPYVDAVSKKYTAKCSGAQIAVQPGGSKKGLSDAEAGTSQIGNSDVPADSTQGDLVDHQVAIVIFTMIVSPDVTAKDLTTQQLTDIYTGKVTNWKQVGGADEPIVVVSRPTSSGTRATFKKFVLNGQNESPAQAKALTSDSTGTVVQTIQQNKGAIGYAALGAAQTAQKSGQVNILTIDGKQPNADNVKSNAYKFWNIEHMYTKGEATGLSKAFLDYMFSSDADTIAEGLAFVKIKDVPQDIRDTHNK</sequence>
<keyword evidence="6" id="KW-0472">Membrane</keyword>
<dbReference type="InterPro" id="IPR024370">
    <property type="entry name" value="PBP_domain"/>
</dbReference>
<feature type="compositionally biased region" description="Polar residues" evidence="8">
    <location>
        <begin position="102"/>
        <end position="115"/>
    </location>
</feature>
<dbReference type="Proteomes" id="UP000654345">
    <property type="component" value="Unassembled WGS sequence"/>
</dbReference>
<feature type="chain" id="PRO_5045001293" description="Phosphate-binding protein" evidence="7">
    <location>
        <begin position="23"/>
        <end position="313"/>
    </location>
</feature>
<dbReference type="RefSeq" id="WP_201370352.1">
    <property type="nucleotide sequence ID" value="NZ_BNJG01000001.1"/>
</dbReference>
<protein>
    <recommendedName>
        <fullName evidence="7">Phosphate-binding protein</fullName>
    </recommendedName>
</protein>
<reference evidence="10 11" key="1">
    <citation type="journal article" date="2021" name="Int. J. Syst. Evol. Microbiol.">
        <title>Reticulibacter mediterranei gen. nov., sp. nov., within the new family Reticulibacteraceae fam. nov., and Ktedonospora formicarum gen. nov., sp. nov., Ktedonobacter robiniae sp. nov., Dictyobacter formicarum sp. nov. and Dictyobacter arantiisoli sp. nov., belonging to the class Ktedonobacteria.</title>
        <authorList>
            <person name="Yabe S."/>
            <person name="Zheng Y."/>
            <person name="Wang C.M."/>
            <person name="Sakai Y."/>
            <person name="Abe K."/>
            <person name="Yokota A."/>
            <person name="Donadio S."/>
            <person name="Cavaletti L."/>
            <person name="Monciardini P."/>
        </authorList>
    </citation>
    <scope>NUCLEOTIDE SEQUENCE [LARGE SCALE GENOMIC DNA]</scope>
    <source>
        <strain evidence="10 11">SOSP1-30</strain>
    </source>
</reference>
<feature type="signal peptide" evidence="7">
    <location>
        <begin position="1"/>
        <end position="22"/>
    </location>
</feature>
<comment type="similarity">
    <text evidence="2 7">Belongs to the PstS family.</text>
</comment>
<dbReference type="Gene3D" id="3.40.190.10">
    <property type="entry name" value="Periplasmic binding protein-like II"/>
    <property type="match status" value="2"/>
</dbReference>
<gene>
    <name evidence="10" type="ORF">KSB_20070</name>
</gene>
<evidence type="ECO:0000256" key="6">
    <source>
        <dbReference type="ARBA" id="ARBA00023136"/>
    </source>
</evidence>
<dbReference type="PANTHER" id="PTHR30570">
    <property type="entry name" value="PERIPLASMIC PHOSPHATE BINDING COMPONENT OF PHOSPHATE ABC TRANSPORTER"/>
    <property type="match status" value="1"/>
</dbReference>
<keyword evidence="11" id="KW-1185">Reference proteome</keyword>
<dbReference type="EMBL" id="BNJG01000001">
    <property type="protein sequence ID" value="GHO53532.1"/>
    <property type="molecule type" value="Genomic_DNA"/>
</dbReference>
<evidence type="ECO:0000256" key="3">
    <source>
        <dbReference type="ARBA" id="ARBA00022448"/>
    </source>
</evidence>
<evidence type="ECO:0000259" key="9">
    <source>
        <dbReference type="Pfam" id="PF12849"/>
    </source>
</evidence>
<name>A0ABQ3UM85_9CHLR</name>
<feature type="domain" description="PBP" evidence="9">
    <location>
        <begin position="52"/>
        <end position="286"/>
    </location>
</feature>
<evidence type="ECO:0000256" key="4">
    <source>
        <dbReference type="ARBA" id="ARBA00022475"/>
    </source>
</evidence>
<keyword evidence="3 7" id="KW-0813">Transport</keyword>